<reference evidence="8 9" key="1">
    <citation type="journal article" date="2023" name="G3 (Bethesda)">
        <title>A chromosome-length genome assembly and annotation of blackberry (Rubus argutus, cv. 'Hillquist').</title>
        <authorList>
            <person name="Bruna T."/>
            <person name="Aryal R."/>
            <person name="Dudchenko O."/>
            <person name="Sargent D.J."/>
            <person name="Mead D."/>
            <person name="Buti M."/>
            <person name="Cavallini A."/>
            <person name="Hytonen T."/>
            <person name="Andres J."/>
            <person name="Pham M."/>
            <person name="Weisz D."/>
            <person name="Mascagni F."/>
            <person name="Usai G."/>
            <person name="Natali L."/>
            <person name="Bassil N."/>
            <person name="Fernandez G.E."/>
            <person name="Lomsadze A."/>
            <person name="Armour M."/>
            <person name="Olukolu B."/>
            <person name="Poorten T."/>
            <person name="Britton C."/>
            <person name="Davik J."/>
            <person name="Ashrafi H."/>
            <person name="Aiden E.L."/>
            <person name="Borodovsky M."/>
            <person name="Worthington M."/>
        </authorList>
    </citation>
    <scope>NUCLEOTIDE SEQUENCE [LARGE SCALE GENOMIC DNA]</scope>
    <source>
        <strain evidence="8">PI 553951</strain>
    </source>
</reference>
<accession>A0AAW1Y207</accession>
<dbReference type="EMBL" id="JBEDUW010000002">
    <property type="protein sequence ID" value="KAK9942385.1"/>
    <property type="molecule type" value="Genomic_DNA"/>
</dbReference>
<dbReference type="GO" id="GO:0016020">
    <property type="term" value="C:membrane"/>
    <property type="evidence" value="ECO:0007669"/>
    <property type="project" value="UniProtKB-SubCell"/>
</dbReference>
<evidence type="ECO:0000256" key="4">
    <source>
        <dbReference type="ARBA" id="ARBA00022989"/>
    </source>
</evidence>
<protein>
    <submittedName>
        <fullName evidence="8">Uncharacterized protein</fullName>
    </submittedName>
</protein>
<evidence type="ECO:0000256" key="7">
    <source>
        <dbReference type="SAM" id="Phobius"/>
    </source>
</evidence>
<proteinExistence type="inferred from homology"/>
<dbReference type="PANTHER" id="PTHR31113:SF3">
    <property type="entry name" value="UPF0496 PROTEIN 1"/>
    <property type="match status" value="1"/>
</dbReference>
<gene>
    <name evidence="8" type="ORF">M0R45_008054</name>
</gene>
<evidence type="ECO:0000256" key="1">
    <source>
        <dbReference type="ARBA" id="ARBA00004370"/>
    </source>
</evidence>
<evidence type="ECO:0000313" key="8">
    <source>
        <dbReference type="EMBL" id="KAK9942385.1"/>
    </source>
</evidence>
<keyword evidence="9" id="KW-1185">Reference proteome</keyword>
<evidence type="ECO:0000256" key="6">
    <source>
        <dbReference type="SAM" id="Coils"/>
    </source>
</evidence>
<dbReference type="Pfam" id="PF05055">
    <property type="entry name" value="DUF677"/>
    <property type="match status" value="1"/>
</dbReference>
<comment type="similarity">
    <text evidence="2">Belongs to the UPF0496 family.</text>
</comment>
<organism evidence="8 9">
    <name type="scientific">Rubus argutus</name>
    <name type="common">Southern blackberry</name>
    <dbReference type="NCBI Taxonomy" id="59490"/>
    <lineage>
        <taxon>Eukaryota</taxon>
        <taxon>Viridiplantae</taxon>
        <taxon>Streptophyta</taxon>
        <taxon>Embryophyta</taxon>
        <taxon>Tracheophyta</taxon>
        <taxon>Spermatophyta</taxon>
        <taxon>Magnoliopsida</taxon>
        <taxon>eudicotyledons</taxon>
        <taxon>Gunneridae</taxon>
        <taxon>Pentapetalae</taxon>
        <taxon>rosids</taxon>
        <taxon>fabids</taxon>
        <taxon>Rosales</taxon>
        <taxon>Rosaceae</taxon>
        <taxon>Rosoideae</taxon>
        <taxon>Rosoideae incertae sedis</taxon>
        <taxon>Rubus</taxon>
    </lineage>
</organism>
<dbReference type="Proteomes" id="UP001457282">
    <property type="component" value="Unassembled WGS sequence"/>
</dbReference>
<dbReference type="InterPro" id="IPR007749">
    <property type="entry name" value="DUF677"/>
</dbReference>
<keyword evidence="4 7" id="KW-1133">Transmembrane helix</keyword>
<keyword evidence="5 7" id="KW-0472">Membrane</keyword>
<comment type="caution">
    <text evidence="8">The sequence shown here is derived from an EMBL/GenBank/DDBJ whole genome shotgun (WGS) entry which is preliminary data.</text>
</comment>
<evidence type="ECO:0000256" key="3">
    <source>
        <dbReference type="ARBA" id="ARBA00022692"/>
    </source>
</evidence>
<feature type="transmembrane region" description="Helical" evidence="7">
    <location>
        <begin position="227"/>
        <end position="249"/>
    </location>
</feature>
<comment type="subcellular location">
    <subcellularLocation>
        <location evidence="1">Membrane</location>
    </subcellularLocation>
</comment>
<evidence type="ECO:0000313" key="9">
    <source>
        <dbReference type="Proteomes" id="UP001457282"/>
    </source>
</evidence>
<sequence length="380" mass="43268">MGGKRELIHRSWESLKEICRRHDDWTSYKEACEDDPELKSFDANLQSRTTNVISVLQNQSGAVSTDFLCEVIAYVNDFNQHTVDAIMVCKEDISSGRWRKKKKNKKMNEENFKVVVEEYVNNSEEMLDFCSALDQFLKSARKSHFEIEQVVQLCEIETDPAGGNMYARISEKLKSLKADAHHYVSANDLLQKIQTLQLHHREFLKKLILTYMKLGKKERSARAWRKAVNMIFITAVAAECVTAAVALAVGCAPAVTAISATIAPTMAGRVWAFDLINQYEKRLENEKDILHTMYDASVFAIKELGDVKFLIDKVVKEIDTFLFRPAPNSAIEGQVETAIKNIKTQLDEFLKKIEDLENIEKNCSSEILSSRDKVVRSMKA</sequence>
<keyword evidence="3 7" id="KW-0812">Transmembrane</keyword>
<evidence type="ECO:0000256" key="5">
    <source>
        <dbReference type="ARBA" id="ARBA00023136"/>
    </source>
</evidence>
<dbReference type="AlphaFoldDB" id="A0AAW1Y207"/>
<dbReference type="PANTHER" id="PTHR31113">
    <property type="entry name" value="UPF0496 PROTEIN 3-RELATED"/>
    <property type="match status" value="1"/>
</dbReference>
<keyword evidence="6" id="KW-0175">Coiled coil</keyword>
<evidence type="ECO:0000256" key="2">
    <source>
        <dbReference type="ARBA" id="ARBA00009074"/>
    </source>
</evidence>
<feature type="coiled-coil region" evidence="6">
    <location>
        <begin position="339"/>
        <end position="366"/>
    </location>
</feature>
<name>A0AAW1Y207_RUBAR</name>